<keyword evidence="2" id="KW-1185">Reference proteome</keyword>
<dbReference type="AlphaFoldDB" id="A0A9D4G5G3"/>
<evidence type="ECO:0000313" key="2">
    <source>
        <dbReference type="Proteomes" id="UP000828390"/>
    </source>
</evidence>
<sequence>MSHKTKFTVSMITYITYNKNISETDGCSPMMSIYVLITTLKNSIISLGDIDPSDLKPHQKEEVMQGTYVPNMKEIVKVLTRNCDKSVTEKSIISLGDLDPSDLIKRLRSMQGTYMPNMKEIGKELKVLWETSEEGQTGNYMLRRNCISGA</sequence>
<reference evidence="1" key="1">
    <citation type="journal article" date="2019" name="bioRxiv">
        <title>The Genome of the Zebra Mussel, Dreissena polymorpha: A Resource for Invasive Species Research.</title>
        <authorList>
            <person name="McCartney M.A."/>
            <person name="Auch B."/>
            <person name="Kono T."/>
            <person name="Mallez S."/>
            <person name="Zhang Y."/>
            <person name="Obille A."/>
            <person name="Becker A."/>
            <person name="Abrahante J.E."/>
            <person name="Garbe J."/>
            <person name="Badalamenti J.P."/>
            <person name="Herman A."/>
            <person name="Mangelson H."/>
            <person name="Liachko I."/>
            <person name="Sullivan S."/>
            <person name="Sone E.D."/>
            <person name="Koren S."/>
            <person name="Silverstein K.A.T."/>
            <person name="Beckman K.B."/>
            <person name="Gohl D.M."/>
        </authorList>
    </citation>
    <scope>NUCLEOTIDE SEQUENCE</scope>
    <source>
        <strain evidence="1">Duluth1</strain>
        <tissue evidence="1">Whole animal</tissue>
    </source>
</reference>
<organism evidence="1 2">
    <name type="scientific">Dreissena polymorpha</name>
    <name type="common">Zebra mussel</name>
    <name type="synonym">Mytilus polymorpha</name>
    <dbReference type="NCBI Taxonomy" id="45954"/>
    <lineage>
        <taxon>Eukaryota</taxon>
        <taxon>Metazoa</taxon>
        <taxon>Spiralia</taxon>
        <taxon>Lophotrochozoa</taxon>
        <taxon>Mollusca</taxon>
        <taxon>Bivalvia</taxon>
        <taxon>Autobranchia</taxon>
        <taxon>Heteroconchia</taxon>
        <taxon>Euheterodonta</taxon>
        <taxon>Imparidentia</taxon>
        <taxon>Neoheterodontei</taxon>
        <taxon>Myida</taxon>
        <taxon>Dreissenoidea</taxon>
        <taxon>Dreissenidae</taxon>
        <taxon>Dreissena</taxon>
    </lineage>
</organism>
<name>A0A9D4G5G3_DREPO</name>
<comment type="caution">
    <text evidence="1">The sequence shown here is derived from an EMBL/GenBank/DDBJ whole genome shotgun (WGS) entry which is preliminary data.</text>
</comment>
<evidence type="ECO:0000313" key="1">
    <source>
        <dbReference type="EMBL" id="KAH3809459.1"/>
    </source>
</evidence>
<reference evidence="1" key="2">
    <citation type="submission" date="2020-11" db="EMBL/GenBank/DDBJ databases">
        <authorList>
            <person name="McCartney M.A."/>
            <person name="Auch B."/>
            <person name="Kono T."/>
            <person name="Mallez S."/>
            <person name="Becker A."/>
            <person name="Gohl D.M."/>
            <person name="Silverstein K.A.T."/>
            <person name="Koren S."/>
            <person name="Bechman K.B."/>
            <person name="Herman A."/>
            <person name="Abrahante J.E."/>
            <person name="Garbe J."/>
        </authorList>
    </citation>
    <scope>NUCLEOTIDE SEQUENCE</scope>
    <source>
        <strain evidence="1">Duluth1</strain>
        <tissue evidence="1">Whole animal</tissue>
    </source>
</reference>
<dbReference type="Proteomes" id="UP000828390">
    <property type="component" value="Unassembled WGS sequence"/>
</dbReference>
<gene>
    <name evidence="1" type="ORF">DPMN_137829</name>
</gene>
<protein>
    <submittedName>
        <fullName evidence="1">Uncharacterized protein</fullName>
    </submittedName>
</protein>
<dbReference type="EMBL" id="JAIWYP010000006">
    <property type="protein sequence ID" value="KAH3809459.1"/>
    <property type="molecule type" value="Genomic_DNA"/>
</dbReference>
<proteinExistence type="predicted"/>
<accession>A0A9D4G5G3</accession>